<feature type="compositionally biased region" description="Low complexity" evidence="1">
    <location>
        <begin position="148"/>
        <end position="157"/>
    </location>
</feature>
<proteinExistence type="predicted"/>
<evidence type="ECO:0000313" key="2">
    <source>
        <dbReference type="EMBL" id="VEL35170.1"/>
    </source>
</evidence>
<reference evidence="2" key="1">
    <citation type="submission" date="2018-11" db="EMBL/GenBank/DDBJ databases">
        <authorList>
            <consortium name="Pathogen Informatics"/>
        </authorList>
    </citation>
    <scope>NUCLEOTIDE SEQUENCE</scope>
</reference>
<feature type="region of interest" description="Disordered" evidence="1">
    <location>
        <begin position="148"/>
        <end position="197"/>
    </location>
</feature>
<protein>
    <submittedName>
        <fullName evidence="2">Uncharacterized protein</fullName>
    </submittedName>
</protein>
<dbReference type="AlphaFoldDB" id="A0A448XF03"/>
<dbReference type="EMBL" id="CAAALY010249226">
    <property type="protein sequence ID" value="VEL35170.1"/>
    <property type="molecule type" value="Genomic_DNA"/>
</dbReference>
<feature type="compositionally biased region" description="Low complexity" evidence="1">
    <location>
        <begin position="184"/>
        <end position="197"/>
    </location>
</feature>
<keyword evidence="3" id="KW-1185">Reference proteome</keyword>
<name>A0A448XF03_9PLAT</name>
<feature type="compositionally biased region" description="Basic residues" evidence="1">
    <location>
        <begin position="312"/>
        <end position="333"/>
    </location>
</feature>
<sequence>MVAISFRFIEADFSSCFTDILLLTVAAFDAINSRAFSNGRNCWLNCDDDRSYSVNDHAYNGLRTSTGLSNIISSSVSASSVATVAATTGRALGPGLTFSGPLRHSSGSLLLVNSSPAPNTGTSAALPTAIGLPTPGLVAAPASGSGSTSCLGLTSGSKPATVPSGPGNGSVGETGPIGHHHHQLVQPQQPAAASPLHSGAVSSTLGISAVPKALATTHSLASLASSLAAPLAASATASCNNFPVDESNLTSADTSCPLSQPSLLGVLPSLEPVMPIRSGVLSHAGRSSHSSGQREPQANLPQLGTAVSQVHAHTHRHHRPHHSHQHHNQHQPQHHPVVSGFSAPPASMPVSQE</sequence>
<comment type="caution">
    <text evidence="2">The sequence shown here is derived from an EMBL/GenBank/DDBJ whole genome shotgun (WGS) entry which is preliminary data.</text>
</comment>
<dbReference type="Proteomes" id="UP000784294">
    <property type="component" value="Unassembled WGS sequence"/>
</dbReference>
<feature type="region of interest" description="Disordered" evidence="1">
    <location>
        <begin position="306"/>
        <end position="353"/>
    </location>
</feature>
<gene>
    <name evidence="2" type="ORF">PXEA_LOCUS28610</name>
</gene>
<evidence type="ECO:0000256" key="1">
    <source>
        <dbReference type="SAM" id="MobiDB-lite"/>
    </source>
</evidence>
<evidence type="ECO:0000313" key="3">
    <source>
        <dbReference type="Proteomes" id="UP000784294"/>
    </source>
</evidence>
<accession>A0A448XF03</accession>
<organism evidence="2 3">
    <name type="scientific">Protopolystoma xenopodis</name>
    <dbReference type="NCBI Taxonomy" id="117903"/>
    <lineage>
        <taxon>Eukaryota</taxon>
        <taxon>Metazoa</taxon>
        <taxon>Spiralia</taxon>
        <taxon>Lophotrochozoa</taxon>
        <taxon>Platyhelminthes</taxon>
        <taxon>Monogenea</taxon>
        <taxon>Polyopisthocotylea</taxon>
        <taxon>Polystomatidea</taxon>
        <taxon>Polystomatidae</taxon>
        <taxon>Protopolystoma</taxon>
    </lineage>
</organism>